<dbReference type="NCBIfam" id="TIGR03654">
    <property type="entry name" value="L6_bact"/>
    <property type="match status" value="1"/>
</dbReference>
<evidence type="ECO:0000256" key="7">
    <source>
        <dbReference type="SAM" id="MobiDB-lite"/>
    </source>
</evidence>
<evidence type="ECO:0000313" key="9">
    <source>
        <dbReference type="EMBL" id="MCB8880751.1"/>
    </source>
</evidence>
<evidence type="ECO:0000256" key="4">
    <source>
        <dbReference type="HAMAP-Rule" id="MF_01365"/>
    </source>
</evidence>
<feature type="compositionally biased region" description="Basic and acidic residues" evidence="7">
    <location>
        <begin position="150"/>
        <end position="171"/>
    </location>
</feature>
<comment type="subunit">
    <text evidence="4">Part of the 50S ribosomal subunit.</text>
</comment>
<dbReference type="GO" id="GO:0022625">
    <property type="term" value="C:cytosolic large ribosomal subunit"/>
    <property type="evidence" value="ECO:0007669"/>
    <property type="project" value="UniProtKB-UniRule"/>
</dbReference>
<comment type="function">
    <text evidence="4 6">This protein binds to the 23S rRNA, and is important in its secondary structure. It is located near the subunit interface in the base of the L7/L12 stalk, and near the tRNA binding site of the peptidyltransferase center.</text>
</comment>
<dbReference type="EMBL" id="JAESVA010000003">
    <property type="protein sequence ID" value="MCB8880751.1"/>
    <property type="molecule type" value="Genomic_DNA"/>
</dbReference>
<dbReference type="PANTHER" id="PTHR11655">
    <property type="entry name" value="60S/50S RIBOSOMAL PROTEIN L6/L9"/>
    <property type="match status" value="1"/>
</dbReference>
<sequence length="177" mass="18992">MSRVGKYPVTIPSGVEVAIANNILTAKGKLGSLSLPLTDLVETSVADGRVSVEPKTKAAPARMMWGTTRALVANMVKGVSVGFSKSMEVTGTGYRAAVQGPNLVINLGYSHDVVYPIPEGIKITCEKPTLIKVEGVDKRLVGQVAAEIRSKRPPEPYKGKGVKYTDETIRRKEGKKK</sequence>
<dbReference type="GO" id="GO:0019843">
    <property type="term" value="F:rRNA binding"/>
    <property type="evidence" value="ECO:0007669"/>
    <property type="project" value="UniProtKB-UniRule"/>
</dbReference>
<dbReference type="RefSeq" id="WP_227307409.1">
    <property type="nucleotide sequence ID" value="NZ_JAESVA010000003.1"/>
</dbReference>
<dbReference type="SUPFAM" id="SSF56053">
    <property type="entry name" value="Ribosomal protein L6"/>
    <property type="match status" value="2"/>
</dbReference>
<evidence type="ECO:0000256" key="1">
    <source>
        <dbReference type="ARBA" id="ARBA00009356"/>
    </source>
</evidence>
<dbReference type="InterPro" id="IPR000702">
    <property type="entry name" value="Ribosomal_uL6-like"/>
</dbReference>
<dbReference type="Proteomes" id="UP000721844">
    <property type="component" value="Unassembled WGS sequence"/>
</dbReference>
<dbReference type="PANTHER" id="PTHR11655:SF14">
    <property type="entry name" value="LARGE RIBOSOMAL SUBUNIT PROTEIN UL6M"/>
    <property type="match status" value="1"/>
</dbReference>
<dbReference type="AlphaFoldDB" id="A0A963Z1D1"/>
<dbReference type="PIRSF" id="PIRSF002162">
    <property type="entry name" value="Ribosomal_L6"/>
    <property type="match status" value="1"/>
</dbReference>
<feature type="region of interest" description="Disordered" evidence="7">
    <location>
        <begin position="150"/>
        <end position="177"/>
    </location>
</feature>
<dbReference type="InterPro" id="IPR002358">
    <property type="entry name" value="Ribosomal_uL6_CS"/>
</dbReference>
<dbReference type="FunFam" id="3.90.930.12:FF:000001">
    <property type="entry name" value="50S ribosomal protein L6"/>
    <property type="match status" value="1"/>
</dbReference>
<dbReference type="InterPro" id="IPR036789">
    <property type="entry name" value="Ribosomal_uL6-like_a/b-dom_sf"/>
</dbReference>
<name>A0A963Z1D1_9PROT</name>
<dbReference type="PROSITE" id="PS00525">
    <property type="entry name" value="RIBOSOMAL_L6_1"/>
    <property type="match status" value="1"/>
</dbReference>
<keyword evidence="10" id="KW-1185">Reference proteome</keyword>
<accession>A0A963Z1D1</accession>
<evidence type="ECO:0000256" key="5">
    <source>
        <dbReference type="RuleBase" id="RU003869"/>
    </source>
</evidence>
<evidence type="ECO:0000256" key="6">
    <source>
        <dbReference type="RuleBase" id="RU003870"/>
    </source>
</evidence>
<dbReference type="InterPro" id="IPR020040">
    <property type="entry name" value="Ribosomal_uL6_a/b-dom"/>
</dbReference>
<gene>
    <name evidence="4 9" type="primary">rplF</name>
    <name evidence="9" type="ORF">ACELLULO517_10950</name>
</gene>
<keyword evidence="4 6" id="KW-0694">RNA-binding</keyword>
<dbReference type="GO" id="GO:0003735">
    <property type="term" value="F:structural constituent of ribosome"/>
    <property type="evidence" value="ECO:0007669"/>
    <property type="project" value="UniProtKB-UniRule"/>
</dbReference>
<evidence type="ECO:0000256" key="2">
    <source>
        <dbReference type="ARBA" id="ARBA00022980"/>
    </source>
</evidence>
<reference evidence="9 10" key="1">
    <citation type="journal article" date="2021" name="Microorganisms">
        <title>Acidisoma silvae sp. nov. and Acidisomacellulosilytica sp. nov., Two Acidophilic Bacteria Isolated from Decaying Wood, Hydrolyzing Cellulose and Producing Poly-3-hydroxybutyrate.</title>
        <authorList>
            <person name="Mieszkin S."/>
            <person name="Pouder E."/>
            <person name="Uroz S."/>
            <person name="Simon-Colin C."/>
            <person name="Alain K."/>
        </authorList>
    </citation>
    <scope>NUCLEOTIDE SEQUENCE [LARGE SCALE GENOMIC DNA]</scope>
    <source>
        <strain evidence="9 10">HW T5.17</strain>
    </source>
</reference>
<keyword evidence="3 4" id="KW-0687">Ribonucleoprotein</keyword>
<dbReference type="HAMAP" id="MF_01365_B">
    <property type="entry name" value="Ribosomal_uL6_B"/>
    <property type="match status" value="1"/>
</dbReference>
<dbReference type="Pfam" id="PF00347">
    <property type="entry name" value="Ribosomal_L6"/>
    <property type="match status" value="2"/>
</dbReference>
<evidence type="ECO:0000259" key="8">
    <source>
        <dbReference type="Pfam" id="PF00347"/>
    </source>
</evidence>
<feature type="domain" description="Large ribosomal subunit protein uL6 alpha-beta" evidence="8">
    <location>
        <begin position="11"/>
        <end position="82"/>
    </location>
</feature>
<protein>
    <recommendedName>
        <fullName evidence="4">Large ribosomal subunit protein uL6</fullName>
    </recommendedName>
</protein>
<feature type="domain" description="Large ribosomal subunit protein uL6 alpha-beta" evidence="8">
    <location>
        <begin position="91"/>
        <end position="164"/>
    </location>
</feature>
<dbReference type="Gene3D" id="3.90.930.12">
    <property type="entry name" value="Ribosomal protein L6, alpha-beta domain"/>
    <property type="match status" value="2"/>
</dbReference>
<evidence type="ECO:0000256" key="3">
    <source>
        <dbReference type="ARBA" id="ARBA00023274"/>
    </source>
</evidence>
<organism evidence="9 10">
    <name type="scientific">Acidisoma cellulosilyticum</name>
    <dbReference type="NCBI Taxonomy" id="2802395"/>
    <lineage>
        <taxon>Bacteria</taxon>
        <taxon>Pseudomonadati</taxon>
        <taxon>Pseudomonadota</taxon>
        <taxon>Alphaproteobacteria</taxon>
        <taxon>Acetobacterales</taxon>
        <taxon>Acidocellaceae</taxon>
        <taxon>Acidisoma</taxon>
    </lineage>
</organism>
<dbReference type="PRINTS" id="PR00059">
    <property type="entry name" value="RIBOSOMALL6"/>
</dbReference>
<comment type="similarity">
    <text evidence="1 4 5">Belongs to the universal ribosomal protein uL6 family.</text>
</comment>
<proteinExistence type="inferred from homology"/>
<keyword evidence="2 4" id="KW-0689">Ribosomal protein</keyword>
<dbReference type="InterPro" id="IPR019906">
    <property type="entry name" value="Ribosomal_uL6_bac-type"/>
</dbReference>
<keyword evidence="4 6" id="KW-0699">rRNA-binding</keyword>
<evidence type="ECO:0000313" key="10">
    <source>
        <dbReference type="Proteomes" id="UP000721844"/>
    </source>
</evidence>
<dbReference type="GO" id="GO:0002181">
    <property type="term" value="P:cytoplasmic translation"/>
    <property type="evidence" value="ECO:0007669"/>
    <property type="project" value="TreeGrafter"/>
</dbReference>
<comment type="caution">
    <text evidence="9">The sequence shown here is derived from an EMBL/GenBank/DDBJ whole genome shotgun (WGS) entry which is preliminary data.</text>
</comment>